<keyword evidence="7" id="KW-1185">Reference proteome</keyword>
<dbReference type="GO" id="GO:0060003">
    <property type="term" value="P:copper ion export"/>
    <property type="evidence" value="ECO:0007669"/>
    <property type="project" value="TreeGrafter"/>
</dbReference>
<dbReference type="PANTHER" id="PTHR30097:SF4">
    <property type="entry name" value="SLR6042 PROTEIN"/>
    <property type="match status" value="1"/>
</dbReference>
<accession>A0A5C6AX12</accession>
<gene>
    <name evidence="6" type="primary">czcB_1</name>
    <name evidence="6" type="ORF">Pla100_05340</name>
</gene>
<dbReference type="GO" id="GO:0015679">
    <property type="term" value="P:plasma membrane copper ion transport"/>
    <property type="evidence" value="ECO:0007669"/>
    <property type="project" value="TreeGrafter"/>
</dbReference>
<dbReference type="Gene3D" id="2.40.50.100">
    <property type="match status" value="1"/>
</dbReference>
<dbReference type="InterPro" id="IPR051909">
    <property type="entry name" value="MFP_Cation_Efflux"/>
</dbReference>
<evidence type="ECO:0000259" key="5">
    <source>
        <dbReference type="Pfam" id="PF25973"/>
    </source>
</evidence>
<dbReference type="PANTHER" id="PTHR30097">
    <property type="entry name" value="CATION EFFLUX SYSTEM PROTEIN CUSB"/>
    <property type="match status" value="1"/>
</dbReference>
<dbReference type="EMBL" id="SJPM01000001">
    <property type="protein sequence ID" value="TWU03606.1"/>
    <property type="molecule type" value="Genomic_DNA"/>
</dbReference>
<keyword evidence="3" id="KW-0812">Transmembrane</keyword>
<dbReference type="Gene3D" id="2.40.30.170">
    <property type="match status" value="1"/>
</dbReference>
<proteinExistence type="predicted"/>
<organism evidence="6 7">
    <name type="scientific">Neorhodopirellula pilleata</name>
    <dbReference type="NCBI Taxonomy" id="2714738"/>
    <lineage>
        <taxon>Bacteria</taxon>
        <taxon>Pseudomonadati</taxon>
        <taxon>Planctomycetota</taxon>
        <taxon>Planctomycetia</taxon>
        <taxon>Pirellulales</taxon>
        <taxon>Pirellulaceae</taxon>
        <taxon>Neorhodopirellula</taxon>
    </lineage>
</organism>
<dbReference type="RefSeq" id="WP_146576092.1">
    <property type="nucleotide sequence ID" value="NZ_SJPM01000001.1"/>
</dbReference>
<dbReference type="SUPFAM" id="SSF111369">
    <property type="entry name" value="HlyD-like secretion proteins"/>
    <property type="match status" value="1"/>
</dbReference>
<keyword evidence="3" id="KW-1133">Transmembrane helix</keyword>
<dbReference type="Pfam" id="PF25954">
    <property type="entry name" value="Beta-barrel_RND_2"/>
    <property type="match status" value="1"/>
</dbReference>
<dbReference type="InterPro" id="IPR058647">
    <property type="entry name" value="BSH_CzcB-like"/>
</dbReference>
<evidence type="ECO:0000256" key="3">
    <source>
        <dbReference type="SAM" id="Phobius"/>
    </source>
</evidence>
<dbReference type="AlphaFoldDB" id="A0A5C6AX12"/>
<evidence type="ECO:0000259" key="4">
    <source>
        <dbReference type="Pfam" id="PF25954"/>
    </source>
</evidence>
<name>A0A5C6AX12_9BACT</name>
<keyword evidence="2" id="KW-0175">Coiled coil</keyword>
<dbReference type="Proteomes" id="UP000316213">
    <property type="component" value="Unassembled WGS sequence"/>
</dbReference>
<evidence type="ECO:0000256" key="1">
    <source>
        <dbReference type="ARBA" id="ARBA00022448"/>
    </source>
</evidence>
<feature type="coiled-coil region" evidence="2">
    <location>
        <begin position="165"/>
        <end position="192"/>
    </location>
</feature>
<feature type="transmembrane region" description="Helical" evidence="3">
    <location>
        <begin position="29"/>
        <end position="48"/>
    </location>
</feature>
<dbReference type="GO" id="GO:0030313">
    <property type="term" value="C:cell envelope"/>
    <property type="evidence" value="ECO:0007669"/>
    <property type="project" value="TreeGrafter"/>
</dbReference>
<dbReference type="Gene3D" id="1.10.287.470">
    <property type="entry name" value="Helix hairpin bin"/>
    <property type="match status" value="1"/>
</dbReference>
<dbReference type="Pfam" id="PF25973">
    <property type="entry name" value="BSH_CzcB"/>
    <property type="match status" value="1"/>
</dbReference>
<feature type="domain" description="CzcB-like barrel-sandwich hybrid" evidence="5">
    <location>
        <begin position="72"/>
        <end position="241"/>
    </location>
</feature>
<reference evidence="6 7" key="1">
    <citation type="submission" date="2019-02" db="EMBL/GenBank/DDBJ databases">
        <title>Deep-cultivation of Planctomycetes and their phenomic and genomic characterization uncovers novel biology.</title>
        <authorList>
            <person name="Wiegand S."/>
            <person name="Jogler M."/>
            <person name="Boedeker C."/>
            <person name="Pinto D."/>
            <person name="Vollmers J."/>
            <person name="Rivas-Marin E."/>
            <person name="Kohn T."/>
            <person name="Peeters S.H."/>
            <person name="Heuer A."/>
            <person name="Rast P."/>
            <person name="Oberbeckmann S."/>
            <person name="Bunk B."/>
            <person name="Jeske O."/>
            <person name="Meyerdierks A."/>
            <person name="Storesund J.E."/>
            <person name="Kallscheuer N."/>
            <person name="Luecker S."/>
            <person name="Lage O.M."/>
            <person name="Pohl T."/>
            <person name="Merkel B.J."/>
            <person name="Hornburger P."/>
            <person name="Mueller R.-W."/>
            <person name="Bruemmer F."/>
            <person name="Labrenz M."/>
            <person name="Spormann A.M."/>
            <person name="Op Den Camp H."/>
            <person name="Overmann J."/>
            <person name="Amann R."/>
            <person name="Jetten M.S.M."/>
            <person name="Mascher T."/>
            <person name="Medema M.H."/>
            <person name="Devos D.P."/>
            <person name="Kaster A.-K."/>
            <person name="Ovreas L."/>
            <person name="Rohde M."/>
            <person name="Galperin M.Y."/>
            <person name="Jogler C."/>
        </authorList>
    </citation>
    <scope>NUCLEOTIDE SEQUENCE [LARGE SCALE GENOMIC DNA]</scope>
    <source>
        <strain evidence="6 7">Pla100</strain>
    </source>
</reference>
<feature type="domain" description="CusB-like beta-barrel" evidence="4">
    <location>
        <begin position="252"/>
        <end position="323"/>
    </location>
</feature>
<sequence>MSDHDMKRVHRFAHPAVLSRHVGSRRIKCVAWLSVVMVTIGSTTPYVFGEESELSGRIMISLQNAILKTIVTVTVAAEAQGVLEKVPVDIGSSVVNGDQIASIRDDDVRVQLARAELELVLAQQKNNSEIDVLVTTKSAAVAENEYRRAIDANRSVPNTYPPNEIDRLKLVFERAQLEVRRAHEQREQLTVQTQLAKNHVDEIRTTLRQHVMAAPTQGVIVSVEHRAGEWVEPGTPIATIVNLERLRVEGFVKEADAGRIAIGDTAEVFVQQSETAVRAKGTVIFVSPDINPVSDLVRVFVDVDNAGGRLRPGLRTTVSIQGSGT</sequence>
<dbReference type="OrthoDB" id="259511at2"/>
<dbReference type="InterPro" id="IPR058792">
    <property type="entry name" value="Beta-barrel_RND_2"/>
</dbReference>
<evidence type="ECO:0000313" key="6">
    <source>
        <dbReference type="EMBL" id="TWU03606.1"/>
    </source>
</evidence>
<comment type="caution">
    <text evidence="6">The sequence shown here is derived from an EMBL/GenBank/DDBJ whole genome shotgun (WGS) entry which is preliminary data.</text>
</comment>
<protein>
    <submittedName>
        <fullName evidence="6">Cobalt-zinc-cadmium resistance protein CzcB</fullName>
    </submittedName>
</protein>
<evidence type="ECO:0000256" key="2">
    <source>
        <dbReference type="SAM" id="Coils"/>
    </source>
</evidence>
<evidence type="ECO:0000313" key="7">
    <source>
        <dbReference type="Proteomes" id="UP000316213"/>
    </source>
</evidence>
<keyword evidence="3" id="KW-0472">Membrane</keyword>
<keyword evidence="1" id="KW-0813">Transport</keyword>